<name>A0A1R3K299_9ROSI</name>
<organism evidence="1 2">
    <name type="scientific">Corchorus olitorius</name>
    <dbReference type="NCBI Taxonomy" id="93759"/>
    <lineage>
        <taxon>Eukaryota</taxon>
        <taxon>Viridiplantae</taxon>
        <taxon>Streptophyta</taxon>
        <taxon>Embryophyta</taxon>
        <taxon>Tracheophyta</taxon>
        <taxon>Spermatophyta</taxon>
        <taxon>Magnoliopsida</taxon>
        <taxon>eudicotyledons</taxon>
        <taxon>Gunneridae</taxon>
        <taxon>Pentapetalae</taxon>
        <taxon>rosids</taxon>
        <taxon>malvids</taxon>
        <taxon>Malvales</taxon>
        <taxon>Malvaceae</taxon>
        <taxon>Grewioideae</taxon>
        <taxon>Apeibeae</taxon>
        <taxon>Corchorus</taxon>
    </lineage>
</organism>
<proteinExistence type="predicted"/>
<keyword evidence="2" id="KW-1185">Reference proteome</keyword>
<dbReference type="AlphaFoldDB" id="A0A1R3K299"/>
<evidence type="ECO:0000313" key="2">
    <source>
        <dbReference type="Proteomes" id="UP000187203"/>
    </source>
</evidence>
<dbReference type="EMBL" id="AWUE01014819">
    <property type="protein sequence ID" value="OMP01206.1"/>
    <property type="molecule type" value="Genomic_DNA"/>
</dbReference>
<dbReference type="Proteomes" id="UP000187203">
    <property type="component" value="Unassembled WGS sequence"/>
</dbReference>
<accession>A0A1R3K299</accession>
<reference evidence="2" key="1">
    <citation type="submission" date="2013-09" db="EMBL/GenBank/DDBJ databases">
        <title>Corchorus olitorius genome sequencing.</title>
        <authorList>
            <person name="Alam M."/>
            <person name="Haque M.S."/>
            <person name="Islam M.S."/>
            <person name="Emdad E.M."/>
            <person name="Islam M.M."/>
            <person name="Ahmed B."/>
            <person name="Halim A."/>
            <person name="Hossen Q.M.M."/>
            <person name="Hossain M.Z."/>
            <person name="Ahmed R."/>
            <person name="Khan M.M."/>
            <person name="Islam R."/>
            <person name="Rashid M.M."/>
            <person name="Khan S.A."/>
            <person name="Rahman M.S."/>
            <person name="Alam M."/>
            <person name="Yahiya A.S."/>
            <person name="Khan M.S."/>
            <person name="Azam M.S."/>
            <person name="Haque T."/>
            <person name="Lashkar M.Z.H."/>
            <person name="Akhand A.I."/>
            <person name="Morshed G."/>
            <person name="Roy S."/>
            <person name="Uddin K.S."/>
            <person name="Rabeya T."/>
            <person name="Hossain A.S."/>
            <person name="Chowdhury A."/>
            <person name="Snigdha A.R."/>
            <person name="Mortoza M.S."/>
            <person name="Matin S.A."/>
            <person name="Hoque S.M.E."/>
            <person name="Islam M.K."/>
            <person name="Roy D.K."/>
            <person name="Haider R."/>
            <person name="Moosa M.M."/>
            <person name="Elias S.M."/>
            <person name="Hasan A.M."/>
            <person name="Jahan S."/>
            <person name="Shafiuddin M."/>
            <person name="Mahmood N."/>
            <person name="Shommy N.S."/>
        </authorList>
    </citation>
    <scope>NUCLEOTIDE SEQUENCE [LARGE SCALE GENOMIC DNA]</scope>
    <source>
        <strain evidence="2">cv. O-4</strain>
    </source>
</reference>
<gene>
    <name evidence="1" type="ORF">COLO4_12061</name>
</gene>
<comment type="caution">
    <text evidence="1">The sequence shown here is derived from an EMBL/GenBank/DDBJ whole genome shotgun (WGS) entry which is preliminary data.</text>
</comment>
<evidence type="ECO:0000313" key="1">
    <source>
        <dbReference type="EMBL" id="OMP01206.1"/>
    </source>
</evidence>
<sequence>MRLALPNTLQQIPVCDSALHHRALLTAVAPSLPQSSSYCDSNLFTVELLYCGGSHFHRRALLTAVEPSLPQSSPYKALPP</sequence>
<protein>
    <submittedName>
        <fullName evidence="1">Uncharacterized protein</fullName>
    </submittedName>
</protein>